<name>A0A133PKB3_9FIRM</name>
<sequence>MQEKTQEEFLQSMLSNLSNTEDKTPNSFSYDILSAAAIVFEDFQRVILELFKKFDVMNLEDEELDARVLQIAGIKRKQATQSIGEVTITGLPKTVIPKETVFLAGSLEFTIDQDYVIPDTGNITLKVKSVSYGGDANVLPNAIDKSNPQIMGVGNISNAKEINNGYDQETDDDLRERYLEKLLHPPKAGNPAHYKLWATEVDGIWNAKVFRTWQGGGTVKVVVIGLNRKAVGPDLIEKVKKHILEEAPIRYESLTVESATTKKVKVDVKIKLTQNANLIEVKEEIKDRIEKYFYSISFKENIVSYAKVGAEILKVPGVADYDDLKLNGNMGNVELKETEVPELESLGVTTDE</sequence>
<proteinExistence type="inferred from homology"/>
<dbReference type="PATRIC" id="fig|54005.3.peg.1563"/>
<evidence type="ECO:0000259" key="2">
    <source>
        <dbReference type="Pfam" id="PF04865"/>
    </source>
</evidence>
<dbReference type="PANTHER" id="PTHR37829:SF3">
    <property type="entry name" value="PROTEIN JAYE-RELATED"/>
    <property type="match status" value="1"/>
</dbReference>
<feature type="domain" description="Baseplate J-like C-terminal" evidence="4">
    <location>
        <begin position="264"/>
        <end position="348"/>
    </location>
</feature>
<dbReference type="Proteomes" id="UP000070174">
    <property type="component" value="Unassembled WGS sequence"/>
</dbReference>
<evidence type="ECO:0000259" key="3">
    <source>
        <dbReference type="Pfam" id="PF26078"/>
    </source>
</evidence>
<dbReference type="EMBL" id="LRQE01000039">
    <property type="protein sequence ID" value="KXA28969.1"/>
    <property type="molecule type" value="Genomic_DNA"/>
</dbReference>
<dbReference type="InterPro" id="IPR058530">
    <property type="entry name" value="Baseplate_J-like_C"/>
</dbReference>
<dbReference type="RefSeq" id="WP_060800590.1">
    <property type="nucleotide sequence ID" value="NZ_KQ957105.1"/>
</dbReference>
<evidence type="ECO:0000313" key="6">
    <source>
        <dbReference type="Proteomes" id="UP000070174"/>
    </source>
</evidence>
<feature type="domain" description="Baseplate J-like central" evidence="3">
    <location>
        <begin position="186"/>
        <end position="250"/>
    </location>
</feature>
<feature type="domain" description="Baseplate protein J-like barrel" evidence="2">
    <location>
        <begin position="86"/>
        <end position="165"/>
    </location>
</feature>
<evidence type="ECO:0000256" key="1">
    <source>
        <dbReference type="ARBA" id="ARBA00038087"/>
    </source>
</evidence>
<dbReference type="PANTHER" id="PTHR37829">
    <property type="entry name" value="PHAGE-LIKE ELEMENT PBSX PROTEIN XKDT"/>
    <property type="match status" value="1"/>
</dbReference>
<dbReference type="InterPro" id="IPR006949">
    <property type="entry name" value="Barrel_Baseplate_J-like"/>
</dbReference>
<dbReference type="Pfam" id="PF04865">
    <property type="entry name" value="Baseplate_J"/>
    <property type="match status" value="1"/>
</dbReference>
<protein>
    <submittedName>
        <fullName evidence="5">Baseplate J-like protein</fullName>
    </submittedName>
</protein>
<dbReference type="InterPro" id="IPR058531">
    <property type="entry name" value="Baseplate_J_M"/>
</dbReference>
<dbReference type="AlphaFoldDB" id="A0A133PKB3"/>
<comment type="similarity">
    <text evidence="1">Belongs to the Mu gp47/PBSX XkdT family.</text>
</comment>
<evidence type="ECO:0000313" key="5">
    <source>
        <dbReference type="EMBL" id="KXA28969.1"/>
    </source>
</evidence>
<organism evidence="5">
    <name type="scientific">Peptoniphilus harei</name>
    <dbReference type="NCBI Taxonomy" id="54005"/>
    <lineage>
        <taxon>Bacteria</taxon>
        <taxon>Bacillati</taxon>
        <taxon>Bacillota</taxon>
        <taxon>Tissierellia</taxon>
        <taxon>Tissierellales</taxon>
        <taxon>Peptoniphilaceae</taxon>
        <taxon>Peptoniphilus</taxon>
    </lineage>
</organism>
<comment type="caution">
    <text evidence="5">The sequence shown here is derived from an EMBL/GenBank/DDBJ whole genome shotgun (WGS) entry which is preliminary data.</text>
</comment>
<reference evidence="5 6" key="1">
    <citation type="submission" date="2016-01" db="EMBL/GenBank/DDBJ databases">
        <authorList>
            <person name="Oliw E.H."/>
        </authorList>
    </citation>
    <scope>NUCLEOTIDE SEQUENCE [LARGE SCALE GENOMIC DNA]</scope>
    <source>
        <strain evidence="5 6">CMW7756A</strain>
    </source>
</reference>
<dbReference type="Pfam" id="PF26078">
    <property type="entry name" value="Baseplate_J_M"/>
    <property type="match status" value="1"/>
</dbReference>
<gene>
    <name evidence="5" type="ORF">HMPREF3229_01601</name>
</gene>
<dbReference type="Pfam" id="PF26079">
    <property type="entry name" value="Baseplate_J_C"/>
    <property type="match status" value="1"/>
</dbReference>
<dbReference type="InterPro" id="IPR052399">
    <property type="entry name" value="Phage_Baseplate_Assmbl_Protein"/>
</dbReference>
<accession>A0A133PKB3</accession>
<evidence type="ECO:0000259" key="4">
    <source>
        <dbReference type="Pfam" id="PF26079"/>
    </source>
</evidence>